<evidence type="ECO:0000259" key="12">
    <source>
        <dbReference type="Pfam" id="PF25506"/>
    </source>
</evidence>
<evidence type="ECO:0000313" key="13">
    <source>
        <dbReference type="EMBL" id="ANB14718.1"/>
    </source>
</evidence>
<keyword evidence="14" id="KW-1185">Reference proteome</keyword>
<evidence type="ECO:0000313" key="14">
    <source>
        <dbReference type="Proteomes" id="UP000189580"/>
    </source>
</evidence>
<dbReference type="Pfam" id="PF25506">
    <property type="entry name" value="TIM-barrel_MTC6"/>
    <property type="match status" value="1"/>
</dbReference>
<organism evidence="13 14">
    <name type="scientific">Sugiyamaella lignohabitans</name>
    <dbReference type="NCBI Taxonomy" id="796027"/>
    <lineage>
        <taxon>Eukaryota</taxon>
        <taxon>Fungi</taxon>
        <taxon>Dikarya</taxon>
        <taxon>Ascomycota</taxon>
        <taxon>Saccharomycotina</taxon>
        <taxon>Dipodascomycetes</taxon>
        <taxon>Dipodascales</taxon>
        <taxon>Trichomonascaceae</taxon>
        <taxon>Sugiyamaella</taxon>
    </lineage>
</organism>
<keyword evidence="5 11" id="KW-0472">Membrane</keyword>
<keyword evidence="3" id="KW-0732">Signal</keyword>
<dbReference type="InterPro" id="IPR051008">
    <property type="entry name" value="Telomere_Capping_Maintenance"/>
</dbReference>
<dbReference type="AlphaFoldDB" id="A0A167F1V2"/>
<sequence length="536" mass="58377">MSSFSLDAFWSNTNSQWQLCPQPFPQGVSTSGQIYALDDGIKCQDNVTLDSVYSVIATYIQQTETSAIATNLLTLRLNLNQLNQSIDVENNVRGDYVLSTNISSIFGPRVYTPLDLENDRKNGVVSNIDEGNNFPPLHYFLLSINKRILVLADDSQLIQSISTGMSSTSSSSSTATSISTTGSGKHTGTSSSTTTTTTTTSTPTPSFSQNINGDYQVLFVNSNITFQEEQSLTLTNDLVNTCANNGDQPSQQDLINHINETSMIPFRAVFDTPDFPFTDVTLGIISQCGYTPMLNSSSSLTDPMSNSAQLTPQILVDVVNNSFWSWAPGEPNTNKTNASKPKSITDPVALQCAVITPEGWKVANCYEPFPVMCRGNDSNFDWIATGNKSTYFDAPQSCPKGTNFSVPRTSLENLAARSVLQQEVPAPKPSSDSSDDSNSSPGGSINVPAAWIDFNTIAVDECWVTGGPFSACPYLQIPTTNRNGVALLSIAAVVAFVLLMAMILLNFRRIPLRRNQARWRRLINKFAEQEYEGVPL</sequence>
<feature type="region of interest" description="Disordered" evidence="10">
    <location>
        <begin position="163"/>
        <end position="208"/>
    </location>
</feature>
<evidence type="ECO:0000256" key="2">
    <source>
        <dbReference type="ARBA" id="ARBA00022692"/>
    </source>
</evidence>
<proteinExistence type="inferred from homology"/>
<dbReference type="InterPro" id="IPR057530">
    <property type="entry name" value="TIM-barrel_MTC6"/>
</dbReference>
<comment type="subcellular location">
    <subcellularLocation>
        <location evidence="1">Membrane</location>
        <topology evidence="1">Single-pass type I membrane protein</topology>
    </subcellularLocation>
</comment>
<evidence type="ECO:0000256" key="3">
    <source>
        <dbReference type="ARBA" id="ARBA00022729"/>
    </source>
</evidence>
<comment type="function">
    <text evidence="7">May be involved in telomere capping.</text>
</comment>
<evidence type="ECO:0000256" key="9">
    <source>
        <dbReference type="ARBA" id="ARBA00039865"/>
    </source>
</evidence>
<dbReference type="PANTHER" id="PTHR35518:SF2">
    <property type="entry name" value="MAINTENANCE OF TELOMERE CAPPING PROTEIN 6"/>
    <property type="match status" value="1"/>
</dbReference>
<evidence type="ECO:0000256" key="5">
    <source>
        <dbReference type="ARBA" id="ARBA00023136"/>
    </source>
</evidence>
<comment type="similarity">
    <text evidence="8">Belongs to the MTC6 family.</text>
</comment>
<dbReference type="GeneID" id="30034224"/>
<keyword evidence="2 11" id="KW-0812">Transmembrane</keyword>
<dbReference type="PANTHER" id="PTHR35518">
    <property type="entry name" value="MAINTENANCE OF TELOMOERE CAPPING"/>
    <property type="match status" value="1"/>
</dbReference>
<gene>
    <name evidence="13" type="primary">MTC6</name>
    <name evidence="13" type="ORF">AWJ20_2325</name>
</gene>
<evidence type="ECO:0000256" key="1">
    <source>
        <dbReference type="ARBA" id="ARBA00004479"/>
    </source>
</evidence>
<reference evidence="13 14" key="1">
    <citation type="submission" date="2016-02" db="EMBL/GenBank/DDBJ databases">
        <title>Complete genome sequence and transcriptome regulation of the pentose utilising yeast Sugiyamaella lignohabitans.</title>
        <authorList>
            <person name="Bellasio M."/>
            <person name="Peymann A."/>
            <person name="Valli M."/>
            <person name="Sipitzky M."/>
            <person name="Graf A."/>
            <person name="Sauer M."/>
            <person name="Marx H."/>
            <person name="Mattanovich D."/>
        </authorList>
    </citation>
    <scope>NUCLEOTIDE SEQUENCE [LARGE SCALE GENOMIC DNA]</scope>
    <source>
        <strain evidence="13 14">CBS 10342</strain>
    </source>
</reference>
<dbReference type="OrthoDB" id="5573651at2759"/>
<dbReference type="EMBL" id="CP014503">
    <property type="protein sequence ID" value="ANB14718.1"/>
    <property type="molecule type" value="Genomic_DNA"/>
</dbReference>
<keyword evidence="6" id="KW-0325">Glycoprotein</keyword>
<protein>
    <recommendedName>
        <fullName evidence="9">Maintenance of telomere capping protein 6</fullName>
    </recommendedName>
</protein>
<dbReference type="Proteomes" id="UP000189580">
    <property type="component" value="Chromosome b"/>
</dbReference>
<accession>A0A167F1V2</accession>
<keyword evidence="4 11" id="KW-1133">Transmembrane helix</keyword>
<evidence type="ECO:0000256" key="4">
    <source>
        <dbReference type="ARBA" id="ARBA00022989"/>
    </source>
</evidence>
<evidence type="ECO:0000256" key="6">
    <source>
        <dbReference type="ARBA" id="ARBA00023180"/>
    </source>
</evidence>
<evidence type="ECO:0000256" key="8">
    <source>
        <dbReference type="ARBA" id="ARBA00038159"/>
    </source>
</evidence>
<feature type="domain" description="MTC6 partial TIM-barrel" evidence="12">
    <location>
        <begin position="2"/>
        <end position="201"/>
    </location>
</feature>
<feature type="transmembrane region" description="Helical" evidence="11">
    <location>
        <begin position="485"/>
        <end position="507"/>
    </location>
</feature>
<evidence type="ECO:0000256" key="10">
    <source>
        <dbReference type="SAM" id="MobiDB-lite"/>
    </source>
</evidence>
<evidence type="ECO:0000256" key="7">
    <source>
        <dbReference type="ARBA" id="ARBA00037703"/>
    </source>
</evidence>
<dbReference type="GO" id="GO:0016020">
    <property type="term" value="C:membrane"/>
    <property type="evidence" value="ECO:0007669"/>
    <property type="project" value="UniProtKB-SubCell"/>
</dbReference>
<dbReference type="RefSeq" id="XP_018737195.1">
    <property type="nucleotide sequence ID" value="XM_018879262.1"/>
</dbReference>
<dbReference type="KEGG" id="slb:AWJ20_2325"/>
<evidence type="ECO:0000256" key="11">
    <source>
        <dbReference type="SAM" id="Phobius"/>
    </source>
</evidence>
<name>A0A167F1V2_9ASCO</name>